<organism evidence="2 3">
    <name type="scientific">Streptomyces triculaminicus</name>
    <dbReference type="NCBI Taxonomy" id="2816232"/>
    <lineage>
        <taxon>Bacteria</taxon>
        <taxon>Bacillati</taxon>
        <taxon>Actinomycetota</taxon>
        <taxon>Actinomycetes</taxon>
        <taxon>Kitasatosporales</taxon>
        <taxon>Streptomycetaceae</taxon>
        <taxon>Streptomyces</taxon>
    </lineage>
</organism>
<proteinExistence type="predicted"/>
<dbReference type="PROSITE" id="PS51257">
    <property type="entry name" value="PROKAR_LIPOPROTEIN"/>
    <property type="match status" value="1"/>
</dbReference>
<dbReference type="Proteomes" id="UP000664781">
    <property type="component" value="Unassembled WGS sequence"/>
</dbReference>
<evidence type="ECO:0008006" key="4">
    <source>
        <dbReference type="Google" id="ProtNLM"/>
    </source>
</evidence>
<feature type="compositionally biased region" description="Low complexity" evidence="1">
    <location>
        <begin position="33"/>
        <end position="47"/>
    </location>
</feature>
<dbReference type="EMBL" id="JAFMOF010000003">
    <property type="protein sequence ID" value="MBO0654857.1"/>
    <property type="molecule type" value="Genomic_DNA"/>
</dbReference>
<keyword evidence="3" id="KW-1185">Reference proteome</keyword>
<evidence type="ECO:0000313" key="3">
    <source>
        <dbReference type="Proteomes" id="UP000664781"/>
    </source>
</evidence>
<dbReference type="AlphaFoldDB" id="A0A939FP69"/>
<reference evidence="2" key="1">
    <citation type="submission" date="2021-03" db="EMBL/GenBank/DDBJ databases">
        <title>Streptomyces strains.</title>
        <authorList>
            <person name="Lund M.B."/>
            <person name="Toerring T."/>
        </authorList>
    </citation>
    <scope>NUCLEOTIDE SEQUENCE</scope>
    <source>
        <strain evidence="2">JCM 4242</strain>
    </source>
</reference>
<sequence length="163" mass="16141">MRRTAQLAGTALAAVLMAGCAGGGGDKADDRTASAAPSAAPRPSAATGKGGPLDGAYAARSADGPVGLSLYGDKAAVYSDNGKRACVGTFHRDAKPATLALRCADGNTDRADGKVDPTGDKTLVITWDSGTKDTFTRTADAAPLPDPTRLGGGLPAPTKLGDG</sequence>
<comment type="caution">
    <text evidence="2">The sequence shown here is derived from an EMBL/GenBank/DDBJ whole genome shotgun (WGS) entry which is preliminary data.</text>
</comment>
<accession>A0A939FP69</accession>
<feature type="region of interest" description="Disordered" evidence="1">
    <location>
        <begin position="136"/>
        <end position="163"/>
    </location>
</feature>
<protein>
    <recommendedName>
        <fullName evidence="4">Lipoprotein</fullName>
    </recommendedName>
</protein>
<name>A0A939FP69_9ACTN</name>
<evidence type="ECO:0000256" key="1">
    <source>
        <dbReference type="SAM" id="MobiDB-lite"/>
    </source>
</evidence>
<gene>
    <name evidence="2" type="ORF">J1792_19370</name>
</gene>
<feature type="region of interest" description="Disordered" evidence="1">
    <location>
        <begin position="23"/>
        <end position="54"/>
    </location>
</feature>
<evidence type="ECO:0000313" key="2">
    <source>
        <dbReference type="EMBL" id="MBO0654857.1"/>
    </source>
</evidence>
<dbReference type="RefSeq" id="WP_143587742.1">
    <property type="nucleotide sequence ID" value="NZ_JAFMOF010000003.1"/>
</dbReference>